<dbReference type="PANTHER" id="PTHR23149">
    <property type="entry name" value="G PATCH DOMAIN CONTAINING PROTEIN"/>
    <property type="match status" value="1"/>
</dbReference>
<dbReference type="SMART" id="SM00443">
    <property type="entry name" value="G_patch"/>
    <property type="match status" value="1"/>
</dbReference>
<dbReference type="OrthoDB" id="29523at2759"/>
<gene>
    <name evidence="4" type="ORF">F751_4677</name>
    <name evidence="3" type="ORF">g.101271</name>
</gene>
<feature type="compositionally biased region" description="Pro residues" evidence="1">
    <location>
        <begin position="119"/>
        <end position="133"/>
    </location>
</feature>
<evidence type="ECO:0000256" key="1">
    <source>
        <dbReference type="SAM" id="MobiDB-lite"/>
    </source>
</evidence>
<feature type="region of interest" description="Disordered" evidence="1">
    <location>
        <begin position="176"/>
        <end position="226"/>
    </location>
</feature>
<dbReference type="Proteomes" id="UP000028924">
    <property type="component" value="Unassembled WGS sequence"/>
</dbReference>
<feature type="region of interest" description="Disordered" evidence="1">
    <location>
        <begin position="88"/>
        <end position="155"/>
    </location>
</feature>
<keyword evidence="5" id="KW-1185">Reference proteome</keyword>
<name>A0A087SKD0_AUXPR</name>
<reference evidence="3" key="2">
    <citation type="submission" date="2015-08" db="EMBL/GenBank/DDBJ databases">
        <authorList>
            <person name="Babu N.S."/>
            <person name="Beckwith C.J."/>
            <person name="Beseler K.G."/>
            <person name="Brison A."/>
            <person name="Carone J.V."/>
            <person name="Caskin T.P."/>
            <person name="Diamond M."/>
            <person name="Durham M.E."/>
            <person name="Foxe J.M."/>
            <person name="Go M."/>
            <person name="Henderson B.A."/>
            <person name="Jones I.B."/>
            <person name="McGettigan J.A."/>
            <person name="Micheletti S.J."/>
            <person name="Nasrallah M.E."/>
            <person name="Ortiz D."/>
            <person name="Piller C.R."/>
            <person name="Privatt S.R."/>
            <person name="Schneider S.L."/>
            <person name="Sharp S."/>
            <person name="Smith T.C."/>
            <person name="Stanton J.D."/>
            <person name="Ullery H.E."/>
            <person name="Wilson R.J."/>
            <person name="Serrano M.G."/>
            <person name="Buck G."/>
            <person name="Lee V."/>
            <person name="Wang Y."/>
            <person name="Carvalho R."/>
            <person name="Voegtly L."/>
            <person name="Shi R."/>
            <person name="Duckworth R."/>
            <person name="Johnson A."/>
            <person name="Loviza R."/>
            <person name="Walstead R."/>
            <person name="Shah Z."/>
            <person name="Kiflezghi M."/>
            <person name="Wade K."/>
            <person name="Ball S.L."/>
            <person name="Bradley K.W."/>
            <person name="Asai D.J."/>
            <person name="Bowman C.A."/>
            <person name="Russell D.A."/>
            <person name="Pope W.H."/>
            <person name="Jacobs-Sera D."/>
            <person name="Hendrix R.W."/>
            <person name="Hatfull G.F."/>
        </authorList>
    </citation>
    <scope>NUCLEOTIDE SEQUENCE</scope>
</reference>
<dbReference type="EMBL" id="GDKF01004959">
    <property type="protein sequence ID" value="JAT73663.1"/>
    <property type="molecule type" value="Transcribed_RNA"/>
</dbReference>
<feature type="region of interest" description="Disordered" evidence="1">
    <location>
        <begin position="297"/>
        <end position="378"/>
    </location>
</feature>
<dbReference type="InterPro" id="IPR000467">
    <property type="entry name" value="G_patch_dom"/>
</dbReference>
<dbReference type="KEGG" id="apro:F751_4677"/>
<feature type="compositionally biased region" description="Low complexity" evidence="1">
    <location>
        <begin position="92"/>
        <end position="104"/>
    </location>
</feature>
<dbReference type="RefSeq" id="XP_011399080.1">
    <property type="nucleotide sequence ID" value="XM_011400778.1"/>
</dbReference>
<dbReference type="GO" id="GO:0005730">
    <property type="term" value="C:nucleolus"/>
    <property type="evidence" value="ECO:0007669"/>
    <property type="project" value="TreeGrafter"/>
</dbReference>
<evidence type="ECO:0000313" key="5">
    <source>
        <dbReference type="Proteomes" id="UP000028924"/>
    </source>
</evidence>
<dbReference type="AlphaFoldDB" id="A0A087SKD0"/>
<accession>A0A087SKD0</accession>
<dbReference type="STRING" id="3075.A0A087SKD0"/>
<organism evidence="4 5">
    <name type="scientific">Auxenochlorella protothecoides</name>
    <name type="common">Green microalga</name>
    <name type="synonym">Chlorella protothecoides</name>
    <dbReference type="NCBI Taxonomy" id="3075"/>
    <lineage>
        <taxon>Eukaryota</taxon>
        <taxon>Viridiplantae</taxon>
        <taxon>Chlorophyta</taxon>
        <taxon>core chlorophytes</taxon>
        <taxon>Trebouxiophyceae</taxon>
        <taxon>Chlorellales</taxon>
        <taxon>Chlorellaceae</taxon>
        <taxon>Auxenochlorella</taxon>
    </lineage>
</organism>
<dbReference type="Pfam" id="PF01585">
    <property type="entry name" value="G-patch"/>
    <property type="match status" value="1"/>
</dbReference>
<dbReference type="PROSITE" id="PS50174">
    <property type="entry name" value="G_PATCH"/>
    <property type="match status" value="1"/>
</dbReference>
<dbReference type="GO" id="GO:0003676">
    <property type="term" value="F:nucleic acid binding"/>
    <property type="evidence" value="ECO:0007669"/>
    <property type="project" value="InterPro"/>
</dbReference>
<evidence type="ECO:0000313" key="3">
    <source>
        <dbReference type="EMBL" id="JAT73663.1"/>
    </source>
</evidence>
<feature type="compositionally biased region" description="Low complexity" evidence="1">
    <location>
        <begin position="185"/>
        <end position="209"/>
    </location>
</feature>
<dbReference type="GeneID" id="23616068"/>
<feature type="domain" description="G-patch" evidence="2">
    <location>
        <begin position="17"/>
        <end position="63"/>
    </location>
</feature>
<dbReference type="EMBL" id="KL662127">
    <property type="protein sequence ID" value="KFM26184.1"/>
    <property type="molecule type" value="Genomic_DNA"/>
</dbReference>
<feature type="compositionally biased region" description="Acidic residues" evidence="1">
    <location>
        <begin position="302"/>
        <end position="322"/>
    </location>
</feature>
<evidence type="ECO:0000259" key="2">
    <source>
        <dbReference type="PROSITE" id="PS50174"/>
    </source>
</evidence>
<proteinExistence type="predicted"/>
<dbReference type="PANTHER" id="PTHR23149:SF9">
    <property type="entry name" value="G PATCH DOMAIN-CONTAINING PROTEIN 4"/>
    <property type="match status" value="1"/>
</dbReference>
<protein>
    <submittedName>
        <fullName evidence="4">PIN2/TERF1-interacting telomerase inhibitor 1</fullName>
    </submittedName>
</protein>
<dbReference type="InterPro" id="IPR050656">
    <property type="entry name" value="PINX1"/>
</dbReference>
<evidence type="ECO:0000313" key="4">
    <source>
        <dbReference type="EMBL" id="KFM26184.1"/>
    </source>
</evidence>
<dbReference type="eggNOG" id="KOG2809">
    <property type="taxonomic scope" value="Eukaryota"/>
</dbReference>
<reference evidence="4 5" key="1">
    <citation type="journal article" date="2014" name="BMC Genomics">
        <title>Oil accumulation mechanisms of the oleaginous microalga Chlorella protothecoides revealed through its genome, transcriptomes, and proteomes.</title>
        <authorList>
            <person name="Gao C."/>
            <person name="Wang Y."/>
            <person name="Shen Y."/>
            <person name="Yan D."/>
            <person name="He X."/>
            <person name="Dai J."/>
            <person name="Wu Q."/>
        </authorList>
    </citation>
    <scope>NUCLEOTIDE SEQUENCE [LARGE SCALE GENOMIC DNA]</scope>
    <source>
        <strain evidence="4 5">0710</strain>
    </source>
</reference>
<sequence>MASALLAPVQRYQGVQKESAGYKLLSSMGWKEGDGLGATGQGIKEHIRVKKKFENWGVGAVESADRARDWSAGMLDFHRVLSNLSEVTSQHATSGDSSDGSGSESDAEEAPAAEATPAPAKPAPPKPAPPKPAPKSVSHQGRFKRRESAKDVRQYTSGSLQAILGGVDPFAALAAAQARPEVEWPSAARSADAAPAPQVSRPDASARPRPAAPPTPALPRTDPGAWWAGYFERSGRLGSAARRASPRPGAIAVHNFSEGDQEALFTRTHDGATQGRVGLGRAGAPKKVAGTRWAGTKTRLDSEDEGEEEAELALEGEAEEELQGVTIVMPPGRRPADPTGGTGEGRGGPAAARNPSTPTDAHPAPRQADGRPPVAPRTVKWKKLTLQVLQGCGKPSMRLSKLVKAVAAAAGVDCKGADVAAAVAGAIAGSRRLCQGSDGRVSLG</sequence>